<comment type="similarity">
    <text evidence="13">Belongs to the SAT4 family.</text>
</comment>
<keyword evidence="6" id="KW-0336">GPI-anchor</keyword>
<dbReference type="SMART" id="SM00747">
    <property type="entry name" value="CFEM"/>
    <property type="match status" value="1"/>
</dbReference>
<feature type="transmembrane region" description="Helical" evidence="16">
    <location>
        <begin position="192"/>
        <end position="219"/>
    </location>
</feature>
<comment type="similarity">
    <text evidence="4">Belongs to the RBT5 family.</text>
</comment>
<dbReference type="GO" id="GO:0098552">
    <property type="term" value="C:side of membrane"/>
    <property type="evidence" value="ECO:0007669"/>
    <property type="project" value="UniProtKB-KW"/>
</dbReference>
<comment type="subcellular location">
    <subcellularLocation>
        <location evidence="2">Membrane</location>
        <topology evidence="2">Lipid-anchor</topology>
        <topology evidence="2">GPI-anchor</topology>
    </subcellularLocation>
    <subcellularLocation>
        <location evidence="1">Membrane</location>
        <topology evidence="1">Multi-pass membrane protein</topology>
    </subcellularLocation>
    <subcellularLocation>
        <location evidence="3">Secreted</location>
    </subcellularLocation>
</comment>
<evidence type="ECO:0000256" key="5">
    <source>
        <dbReference type="ARBA" id="ARBA00022525"/>
    </source>
</evidence>
<evidence type="ECO:0000313" key="20">
    <source>
        <dbReference type="Proteomes" id="UP001321749"/>
    </source>
</evidence>
<dbReference type="GO" id="GO:0005576">
    <property type="term" value="C:extracellular region"/>
    <property type="evidence" value="ECO:0007669"/>
    <property type="project" value="UniProtKB-SubCell"/>
</dbReference>
<feature type="compositionally biased region" description="Low complexity" evidence="15">
    <location>
        <begin position="467"/>
        <end position="480"/>
    </location>
</feature>
<keyword evidence="14" id="KW-0349">Heme</keyword>
<evidence type="ECO:0000256" key="1">
    <source>
        <dbReference type="ARBA" id="ARBA00004141"/>
    </source>
</evidence>
<dbReference type="Pfam" id="PF05730">
    <property type="entry name" value="CFEM"/>
    <property type="match status" value="1"/>
</dbReference>
<dbReference type="GO" id="GO:0046872">
    <property type="term" value="F:metal ion binding"/>
    <property type="evidence" value="ECO:0007669"/>
    <property type="project" value="UniProtKB-UniRule"/>
</dbReference>
<evidence type="ECO:0000256" key="6">
    <source>
        <dbReference type="ARBA" id="ARBA00022622"/>
    </source>
</evidence>
<keyword evidence="20" id="KW-1185">Reference proteome</keyword>
<keyword evidence="14" id="KW-0479">Metal-binding</keyword>
<evidence type="ECO:0000256" key="16">
    <source>
        <dbReference type="SAM" id="Phobius"/>
    </source>
</evidence>
<gene>
    <name evidence="19" type="ORF">QBC42DRAFT_294643</name>
</gene>
<feature type="signal peptide" evidence="17">
    <location>
        <begin position="1"/>
        <end position="25"/>
    </location>
</feature>
<sequence length="480" mass="52269">MLFQKNACAIIGLCVPIALCNVVGAASNSSLSTSEGSPVLVQMLSSLPGCAIPCLESSFTKTSCAGLDDFACLCADANFQAGASQCVSQSCTVREMLTTKKTLLLLCDQPVKRDTSLVPIIWTFFGLACLAIALRLFARVVTNAYFWWDDLAAFLGFAGSAAFAVVNVESIHAGMGTDIWFVDFDDITKVLAFFYAIMLLYTTTRFFIRASIILFYLRVFPAKSDNNLGRLVVYTLIFNVVYNISFFLAVLFQCKPIPFFWHVWEGHDGGQGHCGSANALAWAAAITGIIYDFWLLALPFPQLLKLNLHWRRKLMAGAMFLVGFGVMIISFIRLKTINQFTRTVNPTKDIVDLCLWSAIELDIGVVCPCLPSFRLIIRRYFPSAAGTSAAQYEMNPTSGARSLGTAARRSAAPGVIVEKSVTQKGAYTNSRTGSSGGKSFESGKGLVDRCDEENQGSQVQLTMDPFTTTTTTTVTAGARN</sequence>
<evidence type="ECO:0000256" key="4">
    <source>
        <dbReference type="ARBA" id="ARBA00010031"/>
    </source>
</evidence>
<feature type="transmembrane region" description="Helical" evidence="16">
    <location>
        <begin position="313"/>
        <end position="332"/>
    </location>
</feature>
<evidence type="ECO:0000256" key="15">
    <source>
        <dbReference type="SAM" id="MobiDB-lite"/>
    </source>
</evidence>
<feature type="region of interest" description="Disordered" evidence="15">
    <location>
        <begin position="426"/>
        <end position="480"/>
    </location>
</feature>
<dbReference type="InterPro" id="IPR008427">
    <property type="entry name" value="Extracellular_membr_CFEM_dom"/>
</dbReference>
<evidence type="ECO:0000259" key="18">
    <source>
        <dbReference type="PROSITE" id="PS52012"/>
    </source>
</evidence>
<reference evidence="19" key="1">
    <citation type="journal article" date="2023" name="Mol. Phylogenet. Evol.">
        <title>Genome-scale phylogeny and comparative genomics of the fungal order Sordariales.</title>
        <authorList>
            <person name="Hensen N."/>
            <person name="Bonometti L."/>
            <person name="Westerberg I."/>
            <person name="Brannstrom I.O."/>
            <person name="Guillou S."/>
            <person name="Cros-Aarteil S."/>
            <person name="Calhoun S."/>
            <person name="Haridas S."/>
            <person name="Kuo A."/>
            <person name="Mondo S."/>
            <person name="Pangilinan J."/>
            <person name="Riley R."/>
            <person name="LaButti K."/>
            <person name="Andreopoulos B."/>
            <person name="Lipzen A."/>
            <person name="Chen C."/>
            <person name="Yan M."/>
            <person name="Daum C."/>
            <person name="Ng V."/>
            <person name="Clum A."/>
            <person name="Steindorff A."/>
            <person name="Ohm R.A."/>
            <person name="Martin F."/>
            <person name="Silar P."/>
            <person name="Natvig D.O."/>
            <person name="Lalanne C."/>
            <person name="Gautier V."/>
            <person name="Ament-Velasquez S.L."/>
            <person name="Kruys A."/>
            <person name="Hutchinson M.I."/>
            <person name="Powell A.J."/>
            <person name="Barry K."/>
            <person name="Miller A.N."/>
            <person name="Grigoriev I.V."/>
            <person name="Debuchy R."/>
            <person name="Gladieux P."/>
            <person name="Hiltunen Thoren M."/>
            <person name="Johannesson H."/>
        </authorList>
    </citation>
    <scope>NUCLEOTIDE SEQUENCE</scope>
    <source>
        <strain evidence="19">PSN324</strain>
    </source>
</reference>
<dbReference type="Pfam" id="PF20684">
    <property type="entry name" value="Fung_rhodopsin"/>
    <property type="match status" value="1"/>
</dbReference>
<feature type="chain" id="PRO_5043361966" description="CFEM domain-containing protein" evidence="17">
    <location>
        <begin position="26"/>
        <end position="480"/>
    </location>
</feature>
<keyword evidence="14" id="KW-0408">Iron</keyword>
<reference evidence="19" key="2">
    <citation type="submission" date="2023-06" db="EMBL/GenBank/DDBJ databases">
        <authorList>
            <consortium name="Lawrence Berkeley National Laboratory"/>
            <person name="Mondo S.J."/>
            <person name="Hensen N."/>
            <person name="Bonometti L."/>
            <person name="Westerberg I."/>
            <person name="Brannstrom I.O."/>
            <person name="Guillou S."/>
            <person name="Cros-Aarteil S."/>
            <person name="Calhoun S."/>
            <person name="Haridas S."/>
            <person name="Kuo A."/>
            <person name="Pangilinan J."/>
            <person name="Riley R."/>
            <person name="Labutti K."/>
            <person name="Andreopoulos B."/>
            <person name="Lipzen A."/>
            <person name="Chen C."/>
            <person name="Yanf M."/>
            <person name="Daum C."/>
            <person name="Ng V."/>
            <person name="Clum A."/>
            <person name="Steindorff A."/>
            <person name="Ohm R."/>
            <person name="Martin F."/>
            <person name="Silar P."/>
            <person name="Natvig D."/>
            <person name="Lalanne C."/>
            <person name="Gautier V."/>
            <person name="Ament-Velasquez S.L."/>
            <person name="Kruys A."/>
            <person name="Hutchinson M.I."/>
            <person name="Powell A.J."/>
            <person name="Barry K."/>
            <person name="Miller A.N."/>
            <person name="Grigoriev I.V."/>
            <person name="Debuchy R."/>
            <person name="Gladieux P."/>
            <person name="Thoren M.H."/>
            <person name="Johannesson H."/>
        </authorList>
    </citation>
    <scope>NUCLEOTIDE SEQUENCE</scope>
    <source>
        <strain evidence="19">PSN324</strain>
    </source>
</reference>
<feature type="binding site" description="axial binding residue" evidence="14">
    <location>
        <position position="69"/>
    </location>
    <ligand>
        <name>heme</name>
        <dbReference type="ChEBI" id="CHEBI:30413"/>
    </ligand>
    <ligandPart>
        <name>Fe</name>
        <dbReference type="ChEBI" id="CHEBI:18248"/>
    </ligandPart>
</feature>
<evidence type="ECO:0000256" key="17">
    <source>
        <dbReference type="SAM" id="SignalP"/>
    </source>
</evidence>
<evidence type="ECO:0000256" key="8">
    <source>
        <dbReference type="ARBA" id="ARBA00022729"/>
    </source>
</evidence>
<protein>
    <recommendedName>
        <fullName evidence="18">CFEM domain-containing protein</fullName>
    </recommendedName>
</protein>
<feature type="disulfide bond" evidence="14">
    <location>
        <begin position="74"/>
        <end position="107"/>
    </location>
</feature>
<dbReference type="PROSITE" id="PS52012">
    <property type="entry name" value="CFEM"/>
    <property type="match status" value="1"/>
</dbReference>
<keyword evidence="7 16" id="KW-0812">Transmembrane</keyword>
<dbReference type="EMBL" id="MU864943">
    <property type="protein sequence ID" value="KAK4465016.1"/>
    <property type="molecule type" value="Genomic_DNA"/>
</dbReference>
<feature type="transmembrane region" description="Helical" evidence="16">
    <location>
        <begin position="120"/>
        <end position="138"/>
    </location>
</feature>
<dbReference type="PANTHER" id="PTHR33048">
    <property type="entry name" value="PTH11-LIKE INTEGRAL MEMBRANE PROTEIN (AFU_ORTHOLOGUE AFUA_5G11245)"/>
    <property type="match status" value="1"/>
</dbReference>
<evidence type="ECO:0000256" key="12">
    <source>
        <dbReference type="ARBA" id="ARBA00023288"/>
    </source>
</evidence>
<evidence type="ECO:0000256" key="11">
    <source>
        <dbReference type="ARBA" id="ARBA00023157"/>
    </source>
</evidence>
<keyword evidence="9 16" id="KW-1133">Transmembrane helix</keyword>
<evidence type="ECO:0000256" key="9">
    <source>
        <dbReference type="ARBA" id="ARBA00022989"/>
    </source>
</evidence>
<evidence type="ECO:0000256" key="13">
    <source>
        <dbReference type="ARBA" id="ARBA00038359"/>
    </source>
</evidence>
<accession>A0AAV9HZ64</accession>
<evidence type="ECO:0000256" key="10">
    <source>
        <dbReference type="ARBA" id="ARBA00023136"/>
    </source>
</evidence>
<evidence type="ECO:0000256" key="7">
    <source>
        <dbReference type="ARBA" id="ARBA00022692"/>
    </source>
</evidence>
<feature type="transmembrane region" description="Helical" evidence="16">
    <location>
        <begin position="150"/>
        <end position="172"/>
    </location>
</feature>
<comment type="caution">
    <text evidence="19">The sequence shown here is derived from an EMBL/GenBank/DDBJ whole genome shotgun (WGS) entry which is preliminary data.</text>
</comment>
<dbReference type="InterPro" id="IPR052337">
    <property type="entry name" value="SAT4-like"/>
</dbReference>
<name>A0AAV9HZ64_9PEZI</name>
<keyword evidence="10 16" id="KW-0472">Membrane</keyword>
<keyword evidence="5" id="KW-0964">Secreted</keyword>
<organism evidence="19 20">
    <name type="scientific">Cladorrhinum samala</name>
    <dbReference type="NCBI Taxonomy" id="585594"/>
    <lineage>
        <taxon>Eukaryota</taxon>
        <taxon>Fungi</taxon>
        <taxon>Dikarya</taxon>
        <taxon>Ascomycota</taxon>
        <taxon>Pezizomycotina</taxon>
        <taxon>Sordariomycetes</taxon>
        <taxon>Sordariomycetidae</taxon>
        <taxon>Sordariales</taxon>
        <taxon>Podosporaceae</taxon>
        <taxon>Cladorrhinum</taxon>
    </lineage>
</organism>
<evidence type="ECO:0000256" key="3">
    <source>
        <dbReference type="ARBA" id="ARBA00004613"/>
    </source>
</evidence>
<keyword evidence="6" id="KW-0325">Glycoprotein</keyword>
<dbReference type="InterPro" id="IPR049326">
    <property type="entry name" value="Rhodopsin_dom_fungi"/>
</dbReference>
<dbReference type="PANTHER" id="PTHR33048:SF143">
    <property type="entry name" value="EXTRACELLULAR MEMBRANE PROTEIN CFEM DOMAIN-CONTAINING PROTEIN-RELATED"/>
    <property type="match status" value="1"/>
</dbReference>
<comment type="caution">
    <text evidence="14">Lacks conserved residue(s) required for the propagation of feature annotation.</text>
</comment>
<evidence type="ECO:0000313" key="19">
    <source>
        <dbReference type="EMBL" id="KAK4465016.1"/>
    </source>
</evidence>
<feature type="transmembrane region" description="Helical" evidence="16">
    <location>
        <begin position="279"/>
        <end position="301"/>
    </location>
</feature>
<keyword evidence="11 14" id="KW-1015">Disulfide bond</keyword>
<evidence type="ECO:0000256" key="14">
    <source>
        <dbReference type="PROSITE-ProRule" id="PRU01356"/>
    </source>
</evidence>
<keyword evidence="12" id="KW-0449">Lipoprotein</keyword>
<evidence type="ECO:0000256" key="2">
    <source>
        <dbReference type="ARBA" id="ARBA00004589"/>
    </source>
</evidence>
<keyword evidence="8 17" id="KW-0732">Signal</keyword>
<dbReference type="AlphaFoldDB" id="A0AAV9HZ64"/>
<feature type="domain" description="CFEM" evidence="18">
    <location>
        <begin position="23"/>
        <end position="133"/>
    </location>
</feature>
<feature type="transmembrane region" description="Helical" evidence="16">
    <location>
        <begin position="231"/>
        <end position="252"/>
    </location>
</feature>
<dbReference type="Proteomes" id="UP001321749">
    <property type="component" value="Unassembled WGS sequence"/>
</dbReference>
<proteinExistence type="inferred from homology"/>